<dbReference type="InterPro" id="IPR011333">
    <property type="entry name" value="SKP1/BTB/POZ_sf"/>
</dbReference>
<proteinExistence type="inferred from homology"/>
<feature type="domain" description="BTB" evidence="3">
    <location>
        <begin position="168"/>
        <end position="235"/>
    </location>
</feature>
<dbReference type="Pfam" id="PF00651">
    <property type="entry name" value="BTB"/>
    <property type="match status" value="1"/>
</dbReference>
<evidence type="ECO:0000256" key="1">
    <source>
        <dbReference type="ARBA" id="ARBA00004906"/>
    </source>
</evidence>
<dbReference type="InterPro" id="IPR000210">
    <property type="entry name" value="BTB/POZ_dom"/>
</dbReference>
<dbReference type="InterPro" id="IPR008974">
    <property type="entry name" value="TRAF-like"/>
</dbReference>
<reference evidence="5" key="2">
    <citation type="submission" date="2013-12" db="EMBL/GenBank/DDBJ databases">
        <authorList>
            <person name="Yu Y."/>
            <person name="Lee S."/>
            <person name="de Baynast K."/>
            <person name="Wissotski M."/>
            <person name="Liu L."/>
            <person name="Talag J."/>
            <person name="Goicoechea J."/>
            <person name="Angelova A."/>
            <person name="Jetty R."/>
            <person name="Kudrna D."/>
            <person name="Golser W."/>
            <person name="Rivera L."/>
            <person name="Zhang J."/>
            <person name="Wing R."/>
        </authorList>
    </citation>
    <scope>NUCLEOTIDE SEQUENCE</scope>
</reference>
<dbReference type="Gene3D" id="2.60.210.10">
    <property type="entry name" value="Apoptosis, Tumor Necrosis Factor Receptor Associated Protein 2, Chain A"/>
    <property type="match status" value="1"/>
</dbReference>
<reference evidence="4 5" key="1">
    <citation type="submission" date="2012-08" db="EMBL/GenBank/DDBJ databases">
        <title>Oryza genome evolution.</title>
        <authorList>
            <person name="Wing R.A."/>
        </authorList>
    </citation>
    <scope>NUCLEOTIDE SEQUENCE</scope>
</reference>
<accession>A0A0D9X9X6</accession>
<dbReference type="InterPro" id="IPR045005">
    <property type="entry name" value="BPM1-6"/>
</dbReference>
<evidence type="ECO:0000256" key="2">
    <source>
        <dbReference type="ARBA" id="ARBA00010846"/>
    </source>
</evidence>
<dbReference type="Gene3D" id="3.30.710.10">
    <property type="entry name" value="Potassium Channel Kv1.1, Chain A"/>
    <property type="match status" value="1"/>
</dbReference>
<dbReference type="SUPFAM" id="SSF54695">
    <property type="entry name" value="POZ domain"/>
    <property type="match status" value="1"/>
</dbReference>
<organism evidence="4 5">
    <name type="scientific">Leersia perrieri</name>
    <dbReference type="NCBI Taxonomy" id="77586"/>
    <lineage>
        <taxon>Eukaryota</taxon>
        <taxon>Viridiplantae</taxon>
        <taxon>Streptophyta</taxon>
        <taxon>Embryophyta</taxon>
        <taxon>Tracheophyta</taxon>
        <taxon>Spermatophyta</taxon>
        <taxon>Magnoliopsida</taxon>
        <taxon>Liliopsida</taxon>
        <taxon>Poales</taxon>
        <taxon>Poaceae</taxon>
        <taxon>BOP clade</taxon>
        <taxon>Oryzoideae</taxon>
        <taxon>Oryzeae</taxon>
        <taxon>Oryzinae</taxon>
        <taxon>Leersia</taxon>
    </lineage>
</organism>
<reference evidence="4" key="3">
    <citation type="submission" date="2015-04" db="UniProtKB">
        <authorList>
            <consortium name="EnsemblPlants"/>
        </authorList>
    </citation>
    <scope>IDENTIFICATION</scope>
</reference>
<dbReference type="PANTHER" id="PTHR26379">
    <property type="entry name" value="BTB/POZ AND MATH DOMAIN-CONTAINING PROTEIN 1"/>
    <property type="match status" value="1"/>
</dbReference>
<dbReference type="PROSITE" id="PS50097">
    <property type="entry name" value="BTB"/>
    <property type="match status" value="1"/>
</dbReference>
<dbReference type="eggNOG" id="KOG1987">
    <property type="taxonomic scope" value="Eukaryota"/>
</dbReference>
<comment type="pathway">
    <text evidence="1">Protein modification; protein ubiquitination.</text>
</comment>
<dbReference type="InterPro" id="IPR056423">
    <property type="entry name" value="BACK_BPM_SPOP"/>
</dbReference>
<name>A0A0D9X9X6_9ORYZ</name>
<dbReference type="Proteomes" id="UP000032180">
    <property type="component" value="Chromosome 8"/>
</dbReference>
<dbReference type="STRING" id="77586.A0A0D9X9X6"/>
<dbReference type="Gene3D" id="1.25.40.420">
    <property type="match status" value="1"/>
</dbReference>
<comment type="similarity">
    <text evidence="2">Belongs to the Tdpoz family.</text>
</comment>
<dbReference type="SMART" id="SM00225">
    <property type="entry name" value="BTB"/>
    <property type="match status" value="1"/>
</dbReference>
<dbReference type="Pfam" id="PF24570">
    <property type="entry name" value="BACK_BPM_SPOP"/>
    <property type="match status" value="1"/>
</dbReference>
<dbReference type="HOGENOM" id="CLU_004253_2_2_1"/>
<dbReference type="SUPFAM" id="SSF49599">
    <property type="entry name" value="TRAF domain-like"/>
    <property type="match status" value="1"/>
</dbReference>
<dbReference type="CDD" id="cd00121">
    <property type="entry name" value="MATH"/>
    <property type="match status" value="1"/>
</dbReference>
<protein>
    <recommendedName>
        <fullName evidence="3">BTB domain-containing protein</fullName>
    </recommendedName>
</protein>
<dbReference type="AlphaFoldDB" id="A0A0D9X9X6"/>
<sequence length="334" mass="37665">MMTISSSFVKFKLDVTHNYAVGEGFTKHVSDGEQQWMIRCYPRGFWEDDDGEYITLGVGLLAKSNSHKFIVHAYLMTKDGGASVASIRSTNRTYPIKKSSNFYGYGVLLRHFVKRADLESMYVIDGMATIVCGIVIFANGEIEPGPIPVPHSNLGEQLGVMVGCDDSSDVSFSVDGEIFHAHRAVFAARSPVFKAELLGSMAEATMSCITIHDIDRMTFRAMRHFIYTDMLPTWDESSSSTEQFQKLFVAADRYALDRLKLMCAQKLWENMSVQMVATTLGYADMYHCPELKSRCLDFLMAESNFRKVAVTDGYLELKQDFPSVMEEIKKRIET</sequence>
<dbReference type="PANTHER" id="PTHR26379:SF238">
    <property type="entry name" value="OS08G0523100 PROTEIN"/>
    <property type="match status" value="1"/>
</dbReference>
<dbReference type="Gramene" id="LPERR08G17700.1">
    <property type="protein sequence ID" value="LPERR08G17700.1"/>
    <property type="gene ID" value="LPERR08G17700"/>
</dbReference>
<keyword evidence="5" id="KW-1185">Reference proteome</keyword>
<dbReference type="EnsemblPlants" id="LPERR08G17700.1">
    <property type="protein sequence ID" value="LPERR08G17700.1"/>
    <property type="gene ID" value="LPERR08G17700"/>
</dbReference>
<dbReference type="InterPro" id="IPR002083">
    <property type="entry name" value="MATH/TRAF_dom"/>
</dbReference>
<evidence type="ECO:0000259" key="3">
    <source>
        <dbReference type="PROSITE" id="PS50097"/>
    </source>
</evidence>
<evidence type="ECO:0000313" key="4">
    <source>
        <dbReference type="EnsemblPlants" id="LPERR08G17700.1"/>
    </source>
</evidence>
<dbReference type="GO" id="GO:0016567">
    <property type="term" value="P:protein ubiquitination"/>
    <property type="evidence" value="ECO:0007669"/>
    <property type="project" value="InterPro"/>
</dbReference>
<evidence type="ECO:0000313" key="5">
    <source>
        <dbReference type="Proteomes" id="UP000032180"/>
    </source>
</evidence>